<name>A0ABU8I8R2_9SPHI</name>
<gene>
    <name evidence="2" type="ORF">VJ786_13315</name>
</gene>
<feature type="signal peptide" evidence="1">
    <location>
        <begin position="1"/>
        <end position="25"/>
    </location>
</feature>
<proteinExistence type="predicted"/>
<keyword evidence="1" id="KW-0732">Signal</keyword>
<keyword evidence="3" id="KW-1185">Reference proteome</keyword>
<dbReference type="Gene3D" id="3.40.630.10">
    <property type="entry name" value="Zn peptidases"/>
    <property type="match status" value="1"/>
</dbReference>
<dbReference type="RefSeq" id="WP_336557878.1">
    <property type="nucleotide sequence ID" value="NZ_JAYLLN010000036.1"/>
</dbReference>
<comment type="caution">
    <text evidence="2">The sequence shown here is derived from an EMBL/GenBank/DDBJ whole genome shotgun (WGS) entry which is preliminary data.</text>
</comment>
<feature type="chain" id="PRO_5046080957" description="Peptidase M14 carboxypeptidase A domain-containing protein" evidence="1">
    <location>
        <begin position="26"/>
        <end position="579"/>
    </location>
</feature>
<sequence length="579" mass="67308">MSIPIKYYLLSLGLIMAMNNQQLNAQQTPFEKHGGKNITSTYEELIPYYQQLASGRKDMKILDYGKSDVGKPIQLIVLSADGDFDPKSIRAKGKTVMLINNGIHPGEPEGIDASMMFIRDILKLKRLDKDLVLCVIPVYNIAGMLNRGVSRVNQNGPEAYGFRGSAQHYDLNRDFLKGDTRNSRVFQEIFNTWDPDVFFDTHTSNGADYQYTMTLIETQKDKLHPQLAPFMREKFTEVMYAKMKERGFPMIPYVNSQGEIPETGIVSFLESPRYSTGYAALHHTIGYMPETHMWKPYADRVKSTYDLMDILYEQTRKHGQELHAIRSSVKEAVKQQEEFPINWKLNTAVVDLITFLGFESGKKASQVSGLERLYYDRKKPFKKNIPYFTTYDPTITIKKPKAYILPQGYDHLVNLLQINGVQMHPLEKDTVMDVEMYYIDSYKTQNSPYEGHYPHHSVEVSAKKMQRTFYAGDWYIETNQEKNRYIIETLEPQAIDSYFNWNFFDAILSQKEYFSAYIFEEEAVELLKNDPQLKKAFEEAKKADQKLAESARMQLEWIYKRSPYYEDSHNLYPVGRILK</sequence>
<organism evidence="2 3">
    <name type="scientific">Sphingobacterium tenebrionis</name>
    <dbReference type="NCBI Taxonomy" id="3111775"/>
    <lineage>
        <taxon>Bacteria</taxon>
        <taxon>Pseudomonadati</taxon>
        <taxon>Bacteroidota</taxon>
        <taxon>Sphingobacteriia</taxon>
        <taxon>Sphingobacteriales</taxon>
        <taxon>Sphingobacteriaceae</taxon>
        <taxon>Sphingobacterium</taxon>
    </lineage>
</organism>
<evidence type="ECO:0000313" key="3">
    <source>
        <dbReference type="Proteomes" id="UP001363035"/>
    </source>
</evidence>
<dbReference type="Proteomes" id="UP001363035">
    <property type="component" value="Unassembled WGS sequence"/>
</dbReference>
<protein>
    <recommendedName>
        <fullName evidence="4">Peptidase M14 carboxypeptidase A domain-containing protein</fullName>
    </recommendedName>
</protein>
<evidence type="ECO:0000313" key="2">
    <source>
        <dbReference type="EMBL" id="MEI5985878.1"/>
    </source>
</evidence>
<evidence type="ECO:0000256" key="1">
    <source>
        <dbReference type="SAM" id="SignalP"/>
    </source>
</evidence>
<evidence type="ECO:0008006" key="4">
    <source>
        <dbReference type="Google" id="ProtNLM"/>
    </source>
</evidence>
<reference evidence="2 3" key="1">
    <citation type="submission" date="2024-01" db="EMBL/GenBank/DDBJ databases">
        <title>Sphingobacterium tenebrionis sp. nov., a novel endophyte isolated from tenebrio molitor intestines.</title>
        <authorList>
            <person name="Zhang C."/>
        </authorList>
    </citation>
    <scope>NUCLEOTIDE SEQUENCE [LARGE SCALE GENOMIC DNA]</scope>
    <source>
        <strain evidence="2 3">PU5-4</strain>
    </source>
</reference>
<dbReference type="EMBL" id="JAYLLN010000036">
    <property type="protein sequence ID" value="MEI5985878.1"/>
    <property type="molecule type" value="Genomic_DNA"/>
</dbReference>
<accession>A0ABU8I8R2</accession>
<dbReference type="SUPFAM" id="SSF53187">
    <property type="entry name" value="Zn-dependent exopeptidases"/>
    <property type="match status" value="1"/>
</dbReference>